<dbReference type="AlphaFoldDB" id="A0A517MAL4"/>
<dbReference type="GO" id="GO:0004180">
    <property type="term" value="F:carboxypeptidase activity"/>
    <property type="evidence" value="ECO:0007669"/>
    <property type="project" value="UniProtKB-KW"/>
</dbReference>
<dbReference type="InterPro" id="IPR036264">
    <property type="entry name" value="Bact_exopeptidase_dim_dom"/>
</dbReference>
<keyword evidence="6" id="KW-1185">Reference proteome</keyword>
<gene>
    <name evidence="5" type="primary">cpg2</name>
    <name evidence="5" type="ORF">FF011L_06610</name>
</gene>
<dbReference type="EMBL" id="CP036262">
    <property type="protein sequence ID" value="QDS91925.1"/>
    <property type="molecule type" value="Genomic_DNA"/>
</dbReference>
<dbReference type="Proteomes" id="UP000320672">
    <property type="component" value="Chromosome"/>
</dbReference>
<evidence type="ECO:0000256" key="1">
    <source>
        <dbReference type="ARBA" id="ARBA00001947"/>
    </source>
</evidence>
<accession>A0A517MAL4</accession>
<keyword evidence="5" id="KW-0645">Protease</keyword>
<dbReference type="SUPFAM" id="SSF53187">
    <property type="entry name" value="Zn-dependent exopeptidases"/>
    <property type="match status" value="1"/>
</dbReference>
<comment type="cofactor">
    <cofactor evidence="1">
        <name>Zn(2+)</name>
        <dbReference type="ChEBI" id="CHEBI:29105"/>
    </cofactor>
</comment>
<keyword evidence="2 5" id="KW-0378">Hydrolase</keyword>
<evidence type="ECO:0000313" key="6">
    <source>
        <dbReference type="Proteomes" id="UP000320672"/>
    </source>
</evidence>
<dbReference type="Gene3D" id="3.30.70.360">
    <property type="match status" value="1"/>
</dbReference>
<dbReference type="InterPro" id="IPR011650">
    <property type="entry name" value="Peptidase_M20_dimer"/>
</dbReference>
<dbReference type="RefSeq" id="WP_218932985.1">
    <property type="nucleotide sequence ID" value="NZ_CP036262.1"/>
</dbReference>
<evidence type="ECO:0000256" key="2">
    <source>
        <dbReference type="ARBA" id="ARBA00022801"/>
    </source>
</evidence>
<dbReference type="SUPFAM" id="SSF55031">
    <property type="entry name" value="Bacterial exopeptidase dimerisation domain"/>
    <property type="match status" value="1"/>
</dbReference>
<sequence>MPTSFDQTAALDRFLQLTAIEGASCNEKQVAMEIVRRLKAAGVPDQAIQFDDAHQKTRRLGQVGNLIVHLPGTGPGPTTLLTAHLDTVPVCVGSQPTVDGDEVYSAAPGTGLGADNRAGCAVILTAALAHLASETPVPPLTLCWFVQEEIGLEGSRNMDATKIGAHDRAINFDGGTVEKLTIGAIGGERMAIEFRGIASHAGVAPADGASAIVMASKAIASLYDEGWLGQVERPDGGQGRSNIGVFQGGDATNVVTPKVLLRAEARSHDPTVRNAIVAAIRHACEKAAAEVCNAAGESGSVEFESHVDYEAFKLDESAASVRAARSALEAVGRSPQLTISNGGLDANWMFLHGIQAVTLGCGQRNVHTEKERLDIPDYLDGCRIAIALATGNYA</sequence>
<proteinExistence type="predicted"/>
<dbReference type="KEGG" id="rml:FF011L_06610"/>
<organism evidence="5 6">
    <name type="scientific">Roseimaritima multifibrata</name>
    <dbReference type="NCBI Taxonomy" id="1930274"/>
    <lineage>
        <taxon>Bacteria</taxon>
        <taxon>Pseudomonadati</taxon>
        <taxon>Planctomycetota</taxon>
        <taxon>Planctomycetia</taxon>
        <taxon>Pirellulales</taxon>
        <taxon>Pirellulaceae</taxon>
        <taxon>Roseimaritima</taxon>
    </lineage>
</organism>
<dbReference type="Pfam" id="PF07687">
    <property type="entry name" value="M20_dimer"/>
    <property type="match status" value="1"/>
</dbReference>
<feature type="domain" description="Peptidase M20 dimerisation" evidence="4">
    <location>
        <begin position="190"/>
        <end position="290"/>
    </location>
</feature>
<evidence type="ECO:0000313" key="5">
    <source>
        <dbReference type="EMBL" id="QDS91925.1"/>
    </source>
</evidence>
<dbReference type="EC" id="3.4.17.11" evidence="5"/>
<evidence type="ECO:0000259" key="4">
    <source>
        <dbReference type="Pfam" id="PF07687"/>
    </source>
</evidence>
<dbReference type="Gene3D" id="3.40.630.10">
    <property type="entry name" value="Zn peptidases"/>
    <property type="match status" value="1"/>
</dbReference>
<name>A0A517MAL4_9BACT</name>
<keyword evidence="5" id="KW-0121">Carboxypeptidase</keyword>
<protein>
    <submittedName>
        <fullName evidence="5">Carboxypeptidase G2</fullName>
        <ecNumber evidence="5">3.4.17.11</ecNumber>
    </submittedName>
</protein>
<dbReference type="PANTHER" id="PTHR42994:SF2">
    <property type="entry name" value="PEPTIDASE"/>
    <property type="match status" value="1"/>
</dbReference>
<dbReference type="PANTHER" id="PTHR42994">
    <property type="entry name" value="PEPTIDASE T"/>
    <property type="match status" value="1"/>
</dbReference>
<evidence type="ECO:0000256" key="3">
    <source>
        <dbReference type="ARBA" id="ARBA00022833"/>
    </source>
</evidence>
<dbReference type="InterPro" id="IPR002933">
    <property type="entry name" value="Peptidase_M20"/>
</dbReference>
<dbReference type="Pfam" id="PF01546">
    <property type="entry name" value="Peptidase_M20"/>
    <property type="match status" value="1"/>
</dbReference>
<keyword evidence="3" id="KW-0862">Zinc</keyword>
<reference evidence="5 6" key="1">
    <citation type="submission" date="2019-02" db="EMBL/GenBank/DDBJ databases">
        <title>Deep-cultivation of Planctomycetes and their phenomic and genomic characterization uncovers novel biology.</title>
        <authorList>
            <person name="Wiegand S."/>
            <person name="Jogler M."/>
            <person name="Boedeker C."/>
            <person name="Pinto D."/>
            <person name="Vollmers J."/>
            <person name="Rivas-Marin E."/>
            <person name="Kohn T."/>
            <person name="Peeters S.H."/>
            <person name="Heuer A."/>
            <person name="Rast P."/>
            <person name="Oberbeckmann S."/>
            <person name="Bunk B."/>
            <person name="Jeske O."/>
            <person name="Meyerdierks A."/>
            <person name="Storesund J.E."/>
            <person name="Kallscheuer N."/>
            <person name="Luecker S."/>
            <person name="Lage O.M."/>
            <person name="Pohl T."/>
            <person name="Merkel B.J."/>
            <person name="Hornburger P."/>
            <person name="Mueller R.-W."/>
            <person name="Bruemmer F."/>
            <person name="Labrenz M."/>
            <person name="Spormann A.M."/>
            <person name="Op den Camp H."/>
            <person name="Overmann J."/>
            <person name="Amann R."/>
            <person name="Jetten M.S.M."/>
            <person name="Mascher T."/>
            <person name="Medema M.H."/>
            <person name="Devos D.P."/>
            <person name="Kaster A.-K."/>
            <person name="Ovreas L."/>
            <person name="Rohde M."/>
            <person name="Galperin M.Y."/>
            <person name="Jogler C."/>
        </authorList>
    </citation>
    <scope>NUCLEOTIDE SEQUENCE [LARGE SCALE GENOMIC DNA]</scope>
    <source>
        <strain evidence="5 6">FF011L</strain>
    </source>
</reference>